<evidence type="ECO:0000313" key="3">
    <source>
        <dbReference type="Proteomes" id="UP001194580"/>
    </source>
</evidence>
<dbReference type="Proteomes" id="UP001194580">
    <property type="component" value="Unassembled WGS sequence"/>
</dbReference>
<feature type="non-terminal residue" evidence="2">
    <location>
        <position position="328"/>
    </location>
</feature>
<feature type="compositionally biased region" description="Polar residues" evidence="1">
    <location>
        <begin position="155"/>
        <end position="171"/>
    </location>
</feature>
<feature type="compositionally biased region" description="Acidic residues" evidence="1">
    <location>
        <begin position="204"/>
        <end position="224"/>
    </location>
</feature>
<dbReference type="EMBL" id="JAAAIL010002958">
    <property type="protein sequence ID" value="KAG0253369.1"/>
    <property type="molecule type" value="Genomic_DNA"/>
</dbReference>
<feature type="compositionally biased region" description="Basic and acidic residues" evidence="1">
    <location>
        <begin position="99"/>
        <end position="114"/>
    </location>
</feature>
<evidence type="ECO:0000256" key="1">
    <source>
        <dbReference type="SAM" id="MobiDB-lite"/>
    </source>
</evidence>
<feature type="compositionally biased region" description="Basic and acidic residues" evidence="1">
    <location>
        <begin position="250"/>
        <end position="259"/>
    </location>
</feature>
<feature type="region of interest" description="Disordered" evidence="1">
    <location>
        <begin position="1"/>
        <end position="275"/>
    </location>
</feature>
<feature type="compositionally biased region" description="Acidic residues" evidence="1">
    <location>
        <begin position="61"/>
        <end position="71"/>
    </location>
</feature>
<feature type="compositionally biased region" description="Acidic residues" evidence="1">
    <location>
        <begin position="240"/>
        <end position="249"/>
    </location>
</feature>
<organism evidence="2 3">
    <name type="scientific">Linnemannia exigua</name>
    <dbReference type="NCBI Taxonomy" id="604196"/>
    <lineage>
        <taxon>Eukaryota</taxon>
        <taxon>Fungi</taxon>
        <taxon>Fungi incertae sedis</taxon>
        <taxon>Mucoromycota</taxon>
        <taxon>Mortierellomycotina</taxon>
        <taxon>Mortierellomycetes</taxon>
        <taxon>Mortierellales</taxon>
        <taxon>Mortierellaceae</taxon>
        <taxon>Linnemannia</taxon>
    </lineage>
</organism>
<name>A0AAD4D1D1_9FUNG</name>
<accession>A0AAD4D1D1</accession>
<sequence length="328" mass="36484">MTTTPDSQISSQTPKQDGVEAEKSSLHIPKQLRGTIPSVSQALPATPVPDHHGEYAAESNSAEDADTETETESVVLIQGQVQLQDQDQVVPSNLLTSELSKESLVREEDEKPSSDPEAVIEQGTEISHGPLTLNNSSDDDRAEHVEEDSLISDGQRLTQENNQNSDTTACRTQPKEPIKKNSLASVDAEEEVGEEEEVKKVVVVEEEDVKEADEDEEAEGEEEGEKEKEEEKVVAAVVEKEEEEEEEKEEEKVEAAVVEKEEEEEEEEEKEEEKAVVVVEKKEECPHHQGRVMIYCNVIGRTTGRPCKFLASQCPHHQGRVMSYCNVI</sequence>
<feature type="compositionally biased region" description="Low complexity" evidence="1">
    <location>
        <begin position="72"/>
        <end position="90"/>
    </location>
</feature>
<feature type="compositionally biased region" description="Acidic residues" evidence="1">
    <location>
        <begin position="187"/>
        <end position="196"/>
    </location>
</feature>
<gene>
    <name evidence="2" type="ORF">BGZ95_006345</name>
</gene>
<feature type="compositionally biased region" description="Acidic residues" evidence="1">
    <location>
        <begin position="260"/>
        <end position="271"/>
    </location>
</feature>
<evidence type="ECO:0000313" key="2">
    <source>
        <dbReference type="EMBL" id="KAG0253369.1"/>
    </source>
</evidence>
<feature type="compositionally biased region" description="Polar residues" evidence="1">
    <location>
        <begin position="1"/>
        <end position="15"/>
    </location>
</feature>
<protein>
    <submittedName>
        <fullName evidence="2">Uncharacterized protein</fullName>
    </submittedName>
</protein>
<comment type="caution">
    <text evidence="2">The sequence shown here is derived from an EMBL/GenBank/DDBJ whole genome shotgun (WGS) entry which is preliminary data.</text>
</comment>
<proteinExistence type="predicted"/>
<keyword evidence="3" id="KW-1185">Reference proteome</keyword>
<dbReference type="AlphaFoldDB" id="A0AAD4D1D1"/>
<reference evidence="2" key="1">
    <citation type="journal article" date="2020" name="Fungal Divers.">
        <title>Resolving the Mortierellaceae phylogeny through synthesis of multi-gene phylogenetics and phylogenomics.</title>
        <authorList>
            <person name="Vandepol N."/>
            <person name="Liber J."/>
            <person name="Desiro A."/>
            <person name="Na H."/>
            <person name="Kennedy M."/>
            <person name="Barry K."/>
            <person name="Grigoriev I.V."/>
            <person name="Miller A.N."/>
            <person name="O'Donnell K."/>
            <person name="Stajich J.E."/>
            <person name="Bonito G."/>
        </authorList>
    </citation>
    <scope>NUCLEOTIDE SEQUENCE</scope>
    <source>
        <strain evidence="2">NRRL 28262</strain>
    </source>
</reference>